<dbReference type="InterPro" id="IPR027417">
    <property type="entry name" value="P-loop_NTPase"/>
</dbReference>
<gene>
    <name evidence="3" type="ORF">niasHT_000369</name>
</gene>
<dbReference type="SUPFAM" id="SSF52540">
    <property type="entry name" value="P-loop containing nucleoside triphosphate hydrolases"/>
    <property type="match status" value="1"/>
</dbReference>
<feature type="transmembrane region" description="Helical" evidence="1">
    <location>
        <begin position="35"/>
        <end position="55"/>
    </location>
</feature>
<dbReference type="Gene3D" id="3.40.50.300">
    <property type="entry name" value="P-loop containing nucleotide triphosphate hydrolases"/>
    <property type="match status" value="1"/>
</dbReference>
<keyword evidence="1" id="KW-0472">Membrane</keyword>
<accession>A0ABD2MDF4</accession>
<evidence type="ECO:0000256" key="1">
    <source>
        <dbReference type="SAM" id="Phobius"/>
    </source>
</evidence>
<feature type="transmembrane region" description="Helical" evidence="1">
    <location>
        <begin position="383"/>
        <end position="402"/>
    </location>
</feature>
<dbReference type="PANTHER" id="PTHR19229:SF271">
    <property type="entry name" value="ABC TRANSPORTER CED-7"/>
    <property type="match status" value="1"/>
</dbReference>
<organism evidence="3 4">
    <name type="scientific">Heterodera trifolii</name>
    <dbReference type="NCBI Taxonomy" id="157864"/>
    <lineage>
        <taxon>Eukaryota</taxon>
        <taxon>Metazoa</taxon>
        <taxon>Ecdysozoa</taxon>
        <taxon>Nematoda</taxon>
        <taxon>Chromadorea</taxon>
        <taxon>Rhabditida</taxon>
        <taxon>Tylenchina</taxon>
        <taxon>Tylenchomorpha</taxon>
        <taxon>Tylenchoidea</taxon>
        <taxon>Heteroderidae</taxon>
        <taxon>Heteroderinae</taxon>
        <taxon>Heterodera</taxon>
    </lineage>
</organism>
<keyword evidence="4" id="KW-1185">Reference proteome</keyword>
<comment type="caution">
    <text evidence="3">The sequence shown here is derived from an EMBL/GenBank/DDBJ whole genome shotgun (WGS) entry which is preliminary data.</text>
</comment>
<evidence type="ECO:0000313" key="4">
    <source>
        <dbReference type="Proteomes" id="UP001620626"/>
    </source>
</evidence>
<evidence type="ECO:0000313" key="3">
    <source>
        <dbReference type="EMBL" id="KAL3125097.1"/>
    </source>
</evidence>
<sequence length="588" mass="64444">MALKKWAANVRDANVGPQKSRRKCPILAGVANVRAANFVSVLLFLLLALLYGFSCIQLTAFTQKGQLVQLMVGLSFQLLGLLSWKFSPPLRPCTVSAVVGSLRLIPLLPLVSAFKWRALSKLEEMTIPLQVLLDNDDNATWLSKTITDMAKAHPSIELLQIDGDKQMNKTHWPPLGIGALISRNQSNGKLNVQLLFNGATYHGPEIALNLLGNAMLGNATSIIQPSIELYGEDENPFGMLKDLFKDVIGNMGAAMSVITAFSIMTATMVGDGRRTDGWGMDGHSMEKNDNWETGDQYAIPIKYGTALLKLNAGAIGERTALLLNVLLGIVLPTKALSGCILNLALIATYQQLIGQHFDDGSGNSFFGDAGPVGELWKEFRRELYAMGIAGLIFWVLLALLHSRRVAWAWHKMSNNIAMVIYGNRSLSEEDEDVREERDRMLRETNESHALAVMGLTKFYRRFCAVREITFGVKAEECFGLLGVNGAGKTTTFDLLAGVQYASGGSATVAGRYVKKCPRIGYCPQFDALPGELTGREVLTLLMRLNGFRDSGERARKTLWAIRMESNADKQTKQFSGGQRVGVAVAVHL</sequence>
<evidence type="ECO:0000259" key="2">
    <source>
        <dbReference type="Pfam" id="PF00005"/>
    </source>
</evidence>
<protein>
    <recommendedName>
        <fullName evidence="2">ABC transporter domain-containing protein</fullName>
    </recommendedName>
</protein>
<feature type="domain" description="ABC transporter" evidence="2">
    <location>
        <begin position="466"/>
        <end position="586"/>
    </location>
</feature>
<feature type="transmembrane region" description="Helical" evidence="1">
    <location>
        <begin position="247"/>
        <end position="270"/>
    </location>
</feature>
<dbReference type="Pfam" id="PF00005">
    <property type="entry name" value="ABC_tran"/>
    <property type="match status" value="1"/>
</dbReference>
<dbReference type="Proteomes" id="UP001620626">
    <property type="component" value="Unassembled WGS sequence"/>
</dbReference>
<keyword evidence="1" id="KW-0812">Transmembrane</keyword>
<reference evidence="3 4" key="1">
    <citation type="submission" date="2024-10" db="EMBL/GenBank/DDBJ databases">
        <authorList>
            <person name="Kim D."/>
        </authorList>
    </citation>
    <scope>NUCLEOTIDE SEQUENCE [LARGE SCALE GENOMIC DNA]</scope>
    <source>
        <strain evidence="3">BH-2024</strain>
    </source>
</reference>
<proteinExistence type="predicted"/>
<name>A0ABD2MDF4_9BILA</name>
<dbReference type="EMBL" id="JBICBT010000051">
    <property type="protein sequence ID" value="KAL3125097.1"/>
    <property type="molecule type" value="Genomic_DNA"/>
</dbReference>
<dbReference type="InterPro" id="IPR003439">
    <property type="entry name" value="ABC_transporter-like_ATP-bd"/>
</dbReference>
<dbReference type="PANTHER" id="PTHR19229">
    <property type="entry name" value="ATP-BINDING CASSETTE TRANSPORTER SUBFAMILY A ABCA"/>
    <property type="match status" value="1"/>
</dbReference>
<keyword evidence="1" id="KW-1133">Transmembrane helix</keyword>
<dbReference type="InterPro" id="IPR026082">
    <property type="entry name" value="ABCA"/>
</dbReference>
<dbReference type="AlphaFoldDB" id="A0ABD2MDF4"/>